<feature type="transmembrane region" description="Helical" evidence="8">
    <location>
        <begin position="465"/>
        <end position="488"/>
    </location>
</feature>
<accession>A0A9D1V4A2</accession>
<feature type="transmembrane region" description="Helical" evidence="8">
    <location>
        <begin position="114"/>
        <end position="136"/>
    </location>
</feature>
<feature type="transmembrane region" description="Helical" evidence="8">
    <location>
        <begin position="253"/>
        <end position="275"/>
    </location>
</feature>
<keyword evidence="7 8" id="KW-0472">Membrane</keyword>
<feature type="transmembrane region" description="Helical" evidence="8">
    <location>
        <begin position="369"/>
        <end position="390"/>
    </location>
</feature>
<dbReference type="Gene3D" id="1.10.3720.10">
    <property type="entry name" value="MetI-like"/>
    <property type="match status" value="2"/>
</dbReference>
<feature type="transmembrane region" description="Helical" evidence="8">
    <location>
        <begin position="210"/>
        <end position="232"/>
    </location>
</feature>
<feature type="transmembrane region" description="Helical" evidence="8">
    <location>
        <begin position="7"/>
        <end position="26"/>
    </location>
</feature>
<keyword evidence="3" id="KW-1003">Cell membrane</keyword>
<dbReference type="InterPro" id="IPR000515">
    <property type="entry name" value="MetI-like"/>
</dbReference>
<reference evidence="10" key="2">
    <citation type="submission" date="2021-04" db="EMBL/GenBank/DDBJ databases">
        <authorList>
            <person name="Gilroy R."/>
        </authorList>
    </citation>
    <scope>NUCLEOTIDE SEQUENCE</scope>
    <source>
        <strain evidence="10">2239</strain>
    </source>
</reference>
<evidence type="ECO:0000256" key="1">
    <source>
        <dbReference type="ARBA" id="ARBA00004429"/>
    </source>
</evidence>
<keyword evidence="5 8" id="KW-0812">Transmembrane</keyword>
<sequence>MKTAKALLFGSAVYFVLSFAPVLYLVSRVQAGGDVLLSQRRLGLMANSLLLGLLVASLCMIAGLAAAQGIRCGPLARRGCRWFFLLLAPVPPYVYALSWLSVARLWRLNPTGMLPSVAVEVLAYLPICTGISLLALERLPKEPLQLALLMGREEKAFWNVALPSVFPQVLASGGLVFILSVTDFSIPSLFQVNVYAMEIFSDYSAQGRTYHSFLLSLPLTAVAAVVLLLCMGPVKSILMAAPSGAAFPVRGGAAVFAAGRAGVALCMFQVVFPLAALAPYLPSLGRAILLAWEELATSCLTGALAGLLALAPAALAAEFLLAQKGKRWLWYLFLFPIALPGSIVGLGLLEMVNKSPFHRLGRTVWMPALGLAVHYLPYLLLLLAGAFARLDRDKLALGRVLARSRGRYLFRVRLPLLRGGLLAAFAVAFMLSVADVGTVLMLMPAGMEPLSVKIYNYLHYGSSELVAGFCYFQVLLCMAVMLLTGLFLSTRKKRRGTDNSVRQRGRMD</sequence>
<feature type="domain" description="ABC transmembrane type-1" evidence="9">
    <location>
        <begin position="295"/>
        <end position="484"/>
    </location>
</feature>
<keyword evidence="6 8" id="KW-1133">Transmembrane helix</keyword>
<name>A0A9D1V4A2_9FIRM</name>
<feature type="domain" description="ABC transmembrane type-1" evidence="9">
    <location>
        <begin position="45"/>
        <end position="238"/>
    </location>
</feature>
<dbReference type="AlphaFoldDB" id="A0A9D1V4A2"/>
<evidence type="ECO:0000256" key="4">
    <source>
        <dbReference type="ARBA" id="ARBA00022519"/>
    </source>
</evidence>
<evidence type="ECO:0000259" key="9">
    <source>
        <dbReference type="PROSITE" id="PS50928"/>
    </source>
</evidence>
<feature type="transmembrane region" description="Helical" evidence="8">
    <location>
        <begin position="328"/>
        <end position="349"/>
    </location>
</feature>
<keyword evidence="2 8" id="KW-0813">Transport</keyword>
<evidence type="ECO:0000256" key="8">
    <source>
        <dbReference type="RuleBase" id="RU363032"/>
    </source>
</evidence>
<comment type="subcellular location">
    <subcellularLocation>
        <location evidence="1">Cell inner membrane</location>
        <topology evidence="1">Multi-pass membrane protein</topology>
    </subcellularLocation>
    <subcellularLocation>
        <location evidence="8">Cell membrane</location>
        <topology evidence="8">Multi-pass membrane protein</topology>
    </subcellularLocation>
</comment>
<evidence type="ECO:0000256" key="6">
    <source>
        <dbReference type="ARBA" id="ARBA00022989"/>
    </source>
</evidence>
<evidence type="ECO:0000313" key="10">
    <source>
        <dbReference type="EMBL" id="HIX05764.1"/>
    </source>
</evidence>
<evidence type="ECO:0000256" key="3">
    <source>
        <dbReference type="ARBA" id="ARBA00022475"/>
    </source>
</evidence>
<feature type="transmembrane region" description="Helical" evidence="8">
    <location>
        <begin position="46"/>
        <end position="70"/>
    </location>
</feature>
<organism evidence="10 11">
    <name type="scientific">Candidatus Allofournierella pullicola</name>
    <dbReference type="NCBI Taxonomy" id="2838596"/>
    <lineage>
        <taxon>Bacteria</taxon>
        <taxon>Bacillati</taxon>
        <taxon>Bacillota</taxon>
        <taxon>Clostridia</taxon>
        <taxon>Eubacteriales</taxon>
        <taxon>Oscillospiraceae</taxon>
        <taxon>Allofournierella</taxon>
    </lineage>
</organism>
<comment type="similarity">
    <text evidence="8">Belongs to the binding-protein-dependent transport system permease family.</text>
</comment>
<dbReference type="Pfam" id="PF00528">
    <property type="entry name" value="BPD_transp_1"/>
    <property type="match status" value="2"/>
</dbReference>
<dbReference type="PROSITE" id="PS50928">
    <property type="entry name" value="ABC_TM1"/>
    <property type="match status" value="2"/>
</dbReference>
<evidence type="ECO:0000313" key="11">
    <source>
        <dbReference type="Proteomes" id="UP000824193"/>
    </source>
</evidence>
<dbReference type="PANTHER" id="PTHR43357:SF3">
    <property type="entry name" value="FE(3+)-TRANSPORT SYSTEM PERMEASE PROTEIN FBPB 2"/>
    <property type="match status" value="1"/>
</dbReference>
<evidence type="ECO:0000256" key="7">
    <source>
        <dbReference type="ARBA" id="ARBA00023136"/>
    </source>
</evidence>
<dbReference type="PANTHER" id="PTHR43357">
    <property type="entry name" value="INNER MEMBRANE ABC TRANSPORTER PERMEASE PROTEIN YDCV"/>
    <property type="match status" value="1"/>
</dbReference>
<dbReference type="Proteomes" id="UP000824193">
    <property type="component" value="Unassembled WGS sequence"/>
</dbReference>
<evidence type="ECO:0000256" key="5">
    <source>
        <dbReference type="ARBA" id="ARBA00022692"/>
    </source>
</evidence>
<feature type="transmembrane region" description="Helical" evidence="8">
    <location>
        <begin position="82"/>
        <end position="102"/>
    </location>
</feature>
<comment type="caution">
    <text evidence="10">The sequence shown here is derived from an EMBL/GenBank/DDBJ whole genome shotgun (WGS) entry which is preliminary data.</text>
</comment>
<dbReference type="EMBL" id="DXFW01000020">
    <property type="protein sequence ID" value="HIX05764.1"/>
    <property type="molecule type" value="Genomic_DNA"/>
</dbReference>
<dbReference type="InterPro" id="IPR035906">
    <property type="entry name" value="MetI-like_sf"/>
</dbReference>
<evidence type="ECO:0000256" key="2">
    <source>
        <dbReference type="ARBA" id="ARBA00022448"/>
    </source>
</evidence>
<dbReference type="SUPFAM" id="SSF161098">
    <property type="entry name" value="MetI-like"/>
    <property type="match status" value="2"/>
</dbReference>
<feature type="transmembrane region" description="Helical" evidence="8">
    <location>
        <begin position="156"/>
        <end position="179"/>
    </location>
</feature>
<feature type="transmembrane region" description="Helical" evidence="8">
    <location>
        <begin position="295"/>
        <end position="321"/>
    </location>
</feature>
<gene>
    <name evidence="10" type="ORF">H9865_06650</name>
</gene>
<keyword evidence="4" id="KW-0997">Cell inner membrane</keyword>
<protein>
    <submittedName>
        <fullName evidence="10">ABC transporter permease subunit</fullName>
    </submittedName>
</protein>
<dbReference type="GO" id="GO:0005886">
    <property type="term" value="C:plasma membrane"/>
    <property type="evidence" value="ECO:0007669"/>
    <property type="project" value="UniProtKB-SubCell"/>
</dbReference>
<feature type="transmembrane region" description="Helical" evidence="8">
    <location>
        <begin position="421"/>
        <end position="445"/>
    </location>
</feature>
<proteinExistence type="inferred from homology"/>
<dbReference type="GO" id="GO:0055085">
    <property type="term" value="P:transmembrane transport"/>
    <property type="evidence" value="ECO:0007669"/>
    <property type="project" value="InterPro"/>
</dbReference>
<reference evidence="10" key="1">
    <citation type="journal article" date="2021" name="PeerJ">
        <title>Extensive microbial diversity within the chicken gut microbiome revealed by metagenomics and culture.</title>
        <authorList>
            <person name="Gilroy R."/>
            <person name="Ravi A."/>
            <person name="Getino M."/>
            <person name="Pursley I."/>
            <person name="Horton D.L."/>
            <person name="Alikhan N.F."/>
            <person name="Baker D."/>
            <person name="Gharbi K."/>
            <person name="Hall N."/>
            <person name="Watson M."/>
            <person name="Adriaenssens E.M."/>
            <person name="Foster-Nyarko E."/>
            <person name="Jarju S."/>
            <person name="Secka A."/>
            <person name="Antonio M."/>
            <person name="Oren A."/>
            <person name="Chaudhuri R.R."/>
            <person name="La Ragione R."/>
            <person name="Hildebrand F."/>
            <person name="Pallen M.J."/>
        </authorList>
    </citation>
    <scope>NUCLEOTIDE SEQUENCE</scope>
    <source>
        <strain evidence="10">2239</strain>
    </source>
</reference>